<feature type="domain" description="Transketolase-like pyrimidine-binding" evidence="17">
    <location>
        <begin position="596"/>
        <end position="804"/>
    </location>
</feature>
<evidence type="ECO:0000256" key="12">
    <source>
        <dbReference type="ARBA" id="ARBA00023128"/>
    </source>
</evidence>
<dbReference type="PIRSF" id="PIRSF000157">
    <property type="entry name" value="Oxoglu_dh_E1"/>
    <property type="match status" value="1"/>
</dbReference>
<dbReference type="GO" id="GO:0046872">
    <property type="term" value="F:metal ion binding"/>
    <property type="evidence" value="ECO:0007669"/>
    <property type="project" value="UniProtKB-KW"/>
</dbReference>
<dbReference type="FunFam" id="3.40.50.970:FF:000002">
    <property type="entry name" value="2-oxoglutarate dehydrogenase, E1 component"/>
    <property type="match status" value="1"/>
</dbReference>
<dbReference type="InterPro" id="IPR032106">
    <property type="entry name" value="2-oxogl_dehyd_N"/>
</dbReference>
<proteinExistence type="inferred from homology"/>
<keyword evidence="8" id="KW-0460">Magnesium</keyword>
<dbReference type="GO" id="GO:0030976">
    <property type="term" value="F:thiamine pyrophosphate binding"/>
    <property type="evidence" value="ECO:0007669"/>
    <property type="project" value="InterPro"/>
</dbReference>
<evidence type="ECO:0000256" key="15">
    <source>
        <dbReference type="ARBA" id="ARBA00042984"/>
    </source>
</evidence>
<dbReference type="GO" id="GO:0005759">
    <property type="term" value="C:mitochondrial matrix"/>
    <property type="evidence" value="ECO:0007669"/>
    <property type="project" value="UniProtKB-SubCell"/>
</dbReference>
<comment type="function">
    <text evidence="13">The 2-oxoglutarate dehydrogenase complex catalyzes the overall conversion of 2-oxoglutarate to succinyl-CoA and CO(2). It contains multiple copies of three enzymatic components: 2-oxoglutarate dehydrogenase (E1), dihydrolipoamide succinyltransferase (E2) and lipoamide dehydrogenase (E3).</text>
</comment>
<keyword evidence="7" id="KW-0479">Metal-binding</keyword>
<dbReference type="PANTHER" id="PTHR23152:SF4">
    <property type="entry name" value="2-OXOADIPATE DEHYDROGENASE COMPLEX COMPONENT E1"/>
    <property type="match status" value="1"/>
</dbReference>
<dbReference type="InterPro" id="IPR029061">
    <property type="entry name" value="THDP-binding"/>
</dbReference>
<dbReference type="GO" id="GO:0006099">
    <property type="term" value="P:tricarboxylic acid cycle"/>
    <property type="evidence" value="ECO:0007669"/>
    <property type="project" value="UniProtKB-KW"/>
</dbReference>
<protein>
    <recommendedName>
        <fullName evidence="14">2-oxoglutarate dehydrogenase, mitochondrial</fullName>
        <ecNumber evidence="5">1.2.4.2</ecNumber>
    </recommendedName>
    <alternativeName>
        <fullName evidence="15">2-oxoglutarate dehydrogenase complex component E1</fullName>
    </alternativeName>
</protein>
<evidence type="ECO:0000256" key="9">
    <source>
        <dbReference type="ARBA" id="ARBA00022946"/>
    </source>
</evidence>
<dbReference type="GO" id="GO:0004591">
    <property type="term" value="F:oxoglutarate dehydrogenase (succinyl-transferring) activity"/>
    <property type="evidence" value="ECO:0007669"/>
    <property type="project" value="UniProtKB-EC"/>
</dbReference>
<keyword evidence="9" id="KW-0809">Transit peptide</keyword>
<dbReference type="InterPro" id="IPR011603">
    <property type="entry name" value="2oxoglutarate_DH_E1"/>
</dbReference>
<comment type="cofactor">
    <cofactor evidence="1">
        <name>Mg(2+)</name>
        <dbReference type="ChEBI" id="CHEBI:18420"/>
    </cofactor>
</comment>
<dbReference type="NCBIfam" id="NF006914">
    <property type="entry name" value="PRK09404.1"/>
    <property type="match status" value="1"/>
</dbReference>
<keyword evidence="19" id="KW-1185">Reference proteome</keyword>
<evidence type="ECO:0000256" key="10">
    <source>
        <dbReference type="ARBA" id="ARBA00023002"/>
    </source>
</evidence>
<dbReference type="Gene3D" id="3.40.50.970">
    <property type="match status" value="1"/>
</dbReference>
<accession>A0A137PA31</accession>
<keyword evidence="6" id="KW-0816">Tricarboxylic acid cycle</keyword>
<keyword evidence="11" id="KW-0786">Thiamine pyrophosphate</keyword>
<comment type="similarity">
    <text evidence="4">Belongs to the alpha-ketoglutarate dehydrogenase family.</text>
</comment>
<dbReference type="FunFam" id="3.40.50.11610:FF:000009">
    <property type="entry name" value="2-oxoglutarate dehydrogenase E1 component"/>
    <property type="match status" value="1"/>
</dbReference>
<evidence type="ECO:0000256" key="13">
    <source>
        <dbReference type="ARBA" id="ARBA00037426"/>
    </source>
</evidence>
<gene>
    <name evidence="18" type="ORF">CONCODRAFT_48319</name>
</gene>
<dbReference type="FunFam" id="3.40.50.12470:FF:000003">
    <property type="entry name" value="2-oxoglutarate dehydrogenase E1 component"/>
    <property type="match status" value="1"/>
</dbReference>
<evidence type="ECO:0000256" key="8">
    <source>
        <dbReference type="ARBA" id="ARBA00022842"/>
    </source>
</evidence>
<evidence type="ECO:0000256" key="11">
    <source>
        <dbReference type="ARBA" id="ARBA00023052"/>
    </source>
</evidence>
<evidence type="ECO:0000256" key="14">
    <source>
        <dbReference type="ARBA" id="ARBA00040267"/>
    </source>
</evidence>
<evidence type="ECO:0000256" key="7">
    <source>
        <dbReference type="ARBA" id="ARBA00022723"/>
    </source>
</evidence>
<dbReference type="STRING" id="796925.A0A137PA31"/>
<dbReference type="AlphaFoldDB" id="A0A137PA31"/>
<dbReference type="Pfam" id="PF00676">
    <property type="entry name" value="E1_dh"/>
    <property type="match status" value="1"/>
</dbReference>
<evidence type="ECO:0000256" key="4">
    <source>
        <dbReference type="ARBA" id="ARBA00006936"/>
    </source>
</evidence>
<evidence type="ECO:0000313" key="18">
    <source>
        <dbReference type="EMBL" id="KXN71865.1"/>
    </source>
</evidence>
<dbReference type="InterPro" id="IPR042179">
    <property type="entry name" value="KGD_C_sf"/>
</dbReference>
<keyword evidence="10" id="KW-0560">Oxidoreductase</keyword>
<evidence type="ECO:0000256" key="2">
    <source>
        <dbReference type="ARBA" id="ARBA00001964"/>
    </source>
</evidence>
<evidence type="ECO:0000259" key="17">
    <source>
        <dbReference type="SMART" id="SM00861"/>
    </source>
</evidence>
<organism evidence="18 19">
    <name type="scientific">Conidiobolus coronatus (strain ATCC 28846 / CBS 209.66 / NRRL 28638)</name>
    <name type="common">Delacroixia coronata</name>
    <dbReference type="NCBI Taxonomy" id="796925"/>
    <lineage>
        <taxon>Eukaryota</taxon>
        <taxon>Fungi</taxon>
        <taxon>Fungi incertae sedis</taxon>
        <taxon>Zoopagomycota</taxon>
        <taxon>Entomophthoromycotina</taxon>
        <taxon>Entomophthoromycetes</taxon>
        <taxon>Entomophthorales</taxon>
        <taxon>Ancylistaceae</taxon>
        <taxon>Conidiobolus</taxon>
    </lineage>
</organism>
<dbReference type="SUPFAM" id="SSF52518">
    <property type="entry name" value="Thiamin diphosphate-binding fold (THDP-binding)"/>
    <property type="match status" value="2"/>
</dbReference>
<dbReference type="Pfam" id="PF02779">
    <property type="entry name" value="Transket_pyr"/>
    <property type="match status" value="1"/>
</dbReference>
<dbReference type="EC" id="1.2.4.2" evidence="5"/>
<dbReference type="OrthoDB" id="413077at2759"/>
<sequence>MDGATASYVEEMFHAWQKDPDSVHLSWRVYFSNMSNGAAPSSSFSVPPTLIPNADTDSSFSTSFSSAPSEVVDHLKVQLLVRAYQVQGHRIANLDPLGILDADLDPTTPKELELEHYGFSEADLDREFNLGPGMLPSFPSNGINTLTLREIIKHLKSIYSSSIGYEYQHIPDKFQCDWLRKRIELPKRYEFTKEEKTMILDRLVWSDSFERFIASKYVSEKRFGLEGCESLIPGMKALIDRSVDQGIESIVIGMAHRGRLNVLSNVVRKPNESIFCEFSGSLEPSVEGSGDVKYHLGMNYVRPTPSGKKVHLSLVANPSHLEAVNPVVMGKTRALQFYSNDIKEHHRAMPIIIHGDAAFAAQGVVYETLGFHELPAYTVGGSIHVVINNQIGFTTDPRFNRSTPYCTDIAKSINAPIFHVNGDDAEAVTFVCQLAADYRQTFKRDVVVDIVCYRKYGHNEVDQPSFTQPRMYKTINKQKPTLEKYTQQLLSEGTFSEEFIKENKDRVWKTLEESYSKSKDYKPTSREWLSSSWDGFKSPSELAVQVVPSYPTGANPETLRNVGRAISSYPADFTVHNVLKKILAARQKAVTEEKGIDWATAEALAFGTLLSEGTHVRLSGQDVERGTFSHRHAVLHDQKDESIYIPLNNLTPTQGQFTVSNSSLSEFGALGFELGYSLVNPNSLIMWEAQFGDFANNAQCIIDQFISCGEEKWLQRTGLTMLLPHGYDGQGPEHSSARIERYLQLIDEHPYKYPENMDRQIQDCNMQVVYCTTPANYFHVLRRQIHRELRKPLVVFNSKSLLRHPMAKSDLAELEEGTSFKRAICESGEDLVEPEKVRTHIFCSGQVYYTLLKARQQNGVNDVAITRIEQVSPFPFDLVHKFADKYPNAELVWCQEENLNYGSWTYVEPRIRTALTKSEHHEGKSIRYTGRDPAASVATGNKKQHVKEEVAFISDALFGEIRTHKEIQNGSPIF</sequence>
<keyword evidence="12" id="KW-0496">Mitochondrion</keyword>
<dbReference type="InterPro" id="IPR001017">
    <property type="entry name" value="DH_E1"/>
</dbReference>
<name>A0A137PA31_CONC2</name>
<evidence type="ECO:0000256" key="6">
    <source>
        <dbReference type="ARBA" id="ARBA00022532"/>
    </source>
</evidence>
<evidence type="ECO:0000256" key="5">
    <source>
        <dbReference type="ARBA" id="ARBA00012280"/>
    </source>
</evidence>
<dbReference type="Pfam" id="PF16870">
    <property type="entry name" value="OxoGdeHyase_C"/>
    <property type="match status" value="1"/>
</dbReference>
<evidence type="ECO:0000256" key="3">
    <source>
        <dbReference type="ARBA" id="ARBA00004305"/>
    </source>
</evidence>
<dbReference type="PANTHER" id="PTHR23152">
    <property type="entry name" value="2-OXOGLUTARATE DEHYDROGENASE"/>
    <property type="match status" value="1"/>
</dbReference>
<comment type="catalytic activity">
    <reaction evidence="16">
        <text>N(6)-[(R)-lipoyl]-L-lysyl-[protein] + 2-oxoglutarate + H(+) = N(6)-[(R)-S(8)-succinyldihydrolipoyl]-L-lysyl-[protein] + CO2</text>
        <dbReference type="Rhea" id="RHEA:12188"/>
        <dbReference type="Rhea" id="RHEA-COMP:10474"/>
        <dbReference type="Rhea" id="RHEA-COMP:20092"/>
        <dbReference type="ChEBI" id="CHEBI:15378"/>
        <dbReference type="ChEBI" id="CHEBI:16526"/>
        <dbReference type="ChEBI" id="CHEBI:16810"/>
        <dbReference type="ChEBI" id="CHEBI:83099"/>
        <dbReference type="ChEBI" id="CHEBI:83120"/>
        <dbReference type="EC" id="1.2.4.2"/>
    </reaction>
</comment>
<dbReference type="InterPro" id="IPR005475">
    <property type="entry name" value="Transketolase-like_Pyr-bd"/>
</dbReference>
<dbReference type="NCBIfam" id="NF008907">
    <property type="entry name" value="PRK12270.1"/>
    <property type="match status" value="1"/>
</dbReference>
<dbReference type="Proteomes" id="UP000070444">
    <property type="component" value="Unassembled WGS sequence"/>
</dbReference>
<dbReference type="NCBIfam" id="TIGR00239">
    <property type="entry name" value="2oxo_dh_E1"/>
    <property type="match status" value="1"/>
</dbReference>
<dbReference type="Gene3D" id="1.10.287.1150">
    <property type="entry name" value="TPP helical domain"/>
    <property type="match status" value="1"/>
</dbReference>
<evidence type="ECO:0000256" key="1">
    <source>
        <dbReference type="ARBA" id="ARBA00001946"/>
    </source>
</evidence>
<dbReference type="FunFam" id="1.10.287.1150:FF:000002">
    <property type="entry name" value="2-oxoglutarate dehydrogenase E1 component"/>
    <property type="match status" value="1"/>
</dbReference>
<dbReference type="CDD" id="cd02016">
    <property type="entry name" value="TPP_E1_OGDC_like"/>
    <property type="match status" value="1"/>
</dbReference>
<reference evidence="18 19" key="1">
    <citation type="journal article" date="2015" name="Genome Biol. Evol.">
        <title>Phylogenomic analyses indicate that early fungi evolved digesting cell walls of algal ancestors of land plants.</title>
        <authorList>
            <person name="Chang Y."/>
            <person name="Wang S."/>
            <person name="Sekimoto S."/>
            <person name="Aerts A.L."/>
            <person name="Choi C."/>
            <person name="Clum A."/>
            <person name="LaButti K.M."/>
            <person name="Lindquist E.A."/>
            <person name="Yee Ngan C."/>
            <person name="Ohm R.A."/>
            <person name="Salamov A.A."/>
            <person name="Grigoriev I.V."/>
            <person name="Spatafora J.W."/>
            <person name="Berbee M.L."/>
        </authorList>
    </citation>
    <scope>NUCLEOTIDE SEQUENCE [LARGE SCALE GENOMIC DNA]</scope>
    <source>
        <strain evidence="18 19">NRRL 28638</strain>
    </source>
</reference>
<comment type="subcellular location">
    <subcellularLocation>
        <location evidence="3">Mitochondrion matrix</location>
    </subcellularLocation>
</comment>
<dbReference type="EMBL" id="KQ964465">
    <property type="protein sequence ID" value="KXN71865.1"/>
    <property type="molecule type" value="Genomic_DNA"/>
</dbReference>
<evidence type="ECO:0000313" key="19">
    <source>
        <dbReference type="Proteomes" id="UP000070444"/>
    </source>
</evidence>
<dbReference type="SMART" id="SM00861">
    <property type="entry name" value="Transket_pyr"/>
    <property type="match status" value="1"/>
</dbReference>
<dbReference type="Gene3D" id="3.40.50.11610">
    <property type="entry name" value="Multifunctional 2-oxoglutarate metabolism enzyme, C-terminal domain"/>
    <property type="match status" value="1"/>
</dbReference>
<dbReference type="GO" id="GO:0045252">
    <property type="term" value="C:oxoglutarate dehydrogenase complex"/>
    <property type="evidence" value="ECO:0007669"/>
    <property type="project" value="TreeGrafter"/>
</dbReference>
<comment type="cofactor">
    <cofactor evidence="2">
        <name>thiamine diphosphate</name>
        <dbReference type="ChEBI" id="CHEBI:58937"/>
    </cofactor>
</comment>
<dbReference type="OMA" id="RDSYCRT"/>
<evidence type="ECO:0000256" key="16">
    <source>
        <dbReference type="ARBA" id="ARBA00051911"/>
    </source>
</evidence>
<dbReference type="InterPro" id="IPR031717">
    <property type="entry name" value="ODO-1/KGD_C"/>
</dbReference>
<dbReference type="Gene3D" id="3.40.50.12470">
    <property type="match status" value="1"/>
</dbReference>
<dbReference type="Pfam" id="PF16078">
    <property type="entry name" value="2-oxogl_dehyd_N"/>
    <property type="match status" value="1"/>
</dbReference>